<dbReference type="AlphaFoldDB" id="A0A9W7BQU3"/>
<dbReference type="OrthoDB" id="202831at2759"/>
<name>A0A9W7BQU3_9STRA</name>
<feature type="compositionally biased region" description="Pro residues" evidence="2">
    <location>
        <begin position="166"/>
        <end position="198"/>
    </location>
</feature>
<evidence type="ECO:0000256" key="2">
    <source>
        <dbReference type="SAM" id="MobiDB-lite"/>
    </source>
</evidence>
<feature type="compositionally biased region" description="Acidic residues" evidence="2">
    <location>
        <begin position="348"/>
        <end position="358"/>
    </location>
</feature>
<feature type="compositionally biased region" description="Basic and acidic residues" evidence="2">
    <location>
        <begin position="413"/>
        <end position="431"/>
    </location>
</feature>
<feature type="region of interest" description="Disordered" evidence="2">
    <location>
        <begin position="629"/>
        <end position="685"/>
    </location>
</feature>
<evidence type="ECO:0000313" key="3">
    <source>
        <dbReference type="EMBL" id="GMH91764.1"/>
    </source>
</evidence>
<keyword evidence="1" id="KW-0175">Coiled coil</keyword>
<evidence type="ECO:0000313" key="4">
    <source>
        <dbReference type="Proteomes" id="UP001165085"/>
    </source>
</evidence>
<organism evidence="3 4">
    <name type="scientific">Triparma strigata</name>
    <dbReference type="NCBI Taxonomy" id="1606541"/>
    <lineage>
        <taxon>Eukaryota</taxon>
        <taxon>Sar</taxon>
        <taxon>Stramenopiles</taxon>
        <taxon>Ochrophyta</taxon>
        <taxon>Bolidophyceae</taxon>
        <taxon>Parmales</taxon>
        <taxon>Triparmaceae</taxon>
        <taxon>Triparma</taxon>
    </lineage>
</organism>
<reference evidence="4" key="1">
    <citation type="journal article" date="2023" name="Commun. Biol.">
        <title>Genome analysis of Parmales, the sister group of diatoms, reveals the evolutionary specialization of diatoms from phago-mixotrophs to photoautotrophs.</title>
        <authorList>
            <person name="Ban H."/>
            <person name="Sato S."/>
            <person name="Yoshikawa S."/>
            <person name="Yamada K."/>
            <person name="Nakamura Y."/>
            <person name="Ichinomiya M."/>
            <person name="Sato N."/>
            <person name="Blanc-Mathieu R."/>
            <person name="Endo H."/>
            <person name="Kuwata A."/>
            <person name="Ogata H."/>
        </authorList>
    </citation>
    <scope>NUCLEOTIDE SEQUENCE [LARGE SCALE GENOMIC DNA]</scope>
    <source>
        <strain evidence="4">NIES 3701</strain>
    </source>
</reference>
<gene>
    <name evidence="3" type="ORF">TrST_g1843</name>
</gene>
<feature type="compositionally biased region" description="Pro residues" evidence="2">
    <location>
        <begin position="432"/>
        <end position="444"/>
    </location>
</feature>
<sequence length="685" mass="71726">MMIDWREWDSSEKMRAWISQSLNISPTLFSHTTRCPNPLPPLVANLPLPPVEGLAEPPHPLPLGAVEHLPPLQVSPCSSPSTFAGAYLETEGVPEPQRGPDSALLVSWIFSKAGGLGKIRSYPPVLATAFHLTPASPSLLPVRSPFAGRGAPPPPPRGAPKARGAPKPPPPGGGRPPPPPVVSDTPPPPPPRGAPGPTGPGGMGGRPPRPMMGGLLAGIKKNGSENGGFKGLKKVGPPPEKGGPGAAGGKPPPPRGNPMLAGIQGGMSNLKKAGGGSPRPPPKPSGGGGMSMMEQIQAKQKAREARVAGEGGAAAPAPAPPGVKSAPKGFNASMLAKVPTRKQSSMGDSDDGWSDNEEDAKPAKPVPPQPKKTAGFKPPETSAAPPKINNSTSAKPAPPKPPELKPAAPGTSWRDKQSAKKAEEDAKKDAKPPPPARPAAPPKPTSSMASRMAKKDNGTGMSEKEGNALREELDKEKSKTKSLNQELDALKKKIASVQKENATLLKRVEEGETGSKGRRDSAAFQDSITMLAQKTEDLDKVRAELMEAKGIMDELRRSNQKMQSAGPRLDVKEEGTLKAQLVKMKKDKENALKLVVKLVGKEQLAKHMKLHETTHDGLKSLVSSFGGVGVSPRGRGGSPKRMSPAKMNATMPIKKLEGPAPGSFKSPSKRSRMDSYFRSAVQGTH</sequence>
<comment type="caution">
    <text evidence="3">The sequence shown here is derived from an EMBL/GenBank/DDBJ whole genome shotgun (WGS) entry which is preliminary data.</text>
</comment>
<proteinExistence type="predicted"/>
<evidence type="ECO:0008006" key="5">
    <source>
        <dbReference type="Google" id="ProtNLM"/>
    </source>
</evidence>
<dbReference type="Proteomes" id="UP001165085">
    <property type="component" value="Unassembled WGS sequence"/>
</dbReference>
<dbReference type="EMBL" id="BRXY01000389">
    <property type="protein sequence ID" value="GMH91764.1"/>
    <property type="molecule type" value="Genomic_DNA"/>
</dbReference>
<feature type="coiled-coil region" evidence="1">
    <location>
        <begin position="531"/>
        <end position="565"/>
    </location>
</feature>
<feature type="region of interest" description="Disordered" evidence="2">
    <location>
        <begin position="141"/>
        <end position="481"/>
    </location>
</feature>
<protein>
    <recommendedName>
        <fullName evidence="5">WH2 domain-containing protein</fullName>
    </recommendedName>
</protein>
<keyword evidence="4" id="KW-1185">Reference proteome</keyword>
<accession>A0A9W7BQU3</accession>
<evidence type="ECO:0000256" key="1">
    <source>
        <dbReference type="SAM" id="Coils"/>
    </source>
</evidence>
<feature type="compositionally biased region" description="Basic and acidic residues" evidence="2">
    <location>
        <begin position="453"/>
        <end position="479"/>
    </location>
</feature>